<dbReference type="PANTHER" id="PTHR43000">
    <property type="entry name" value="DTDP-D-GLUCOSE 4,6-DEHYDRATASE-RELATED"/>
    <property type="match status" value="1"/>
</dbReference>
<dbReference type="SUPFAM" id="SSF51735">
    <property type="entry name" value="NAD(P)-binding Rossmann-fold domains"/>
    <property type="match status" value="1"/>
</dbReference>
<sequence>MRVLVTGGAGFIGSHTVEALLEAGAWVRVFDNLSTGKRGNVPDHPKVELQEGDIRNPQEVNAVMQGVSHVLHLAAQVSVQASVEDPPTSCTQNIYGFVNVMHAACQNKVQRFVYASSAAVYGVPEQVPLSEESRLAPISPYGLEKYVNEQYATLFESLYGFRSMGLRYFNVFGPRQDPKSPYAGVISKFIERISAKQPLLVFGDGLQTRDFIYVKDIAQANRAALEGTGTGACNIATGKTWTLLQVIETLSTCVKQSLKVEHKAPRDGDIMHSAAYNDRLREVLGYTPKSTLENGLRALLKSLE</sequence>
<dbReference type="Pfam" id="PF01370">
    <property type="entry name" value="Epimerase"/>
    <property type="match status" value="1"/>
</dbReference>
<accession>A0ABU3K4I0</accession>
<reference evidence="3 4" key="1">
    <citation type="journal article" date="2023" name="ISME J.">
        <title>Cultivation and genomic characterization of novel and ubiquitous marine nitrite-oxidizing bacteria from the Nitrospirales.</title>
        <authorList>
            <person name="Mueller A.J."/>
            <person name="Daebeler A."/>
            <person name="Herbold C.W."/>
            <person name="Kirkegaard R.H."/>
            <person name="Daims H."/>
        </authorList>
    </citation>
    <scope>NUCLEOTIDE SEQUENCE [LARGE SCALE GENOMIC DNA]</scope>
    <source>
        <strain evidence="3 4">EB</strain>
    </source>
</reference>
<feature type="domain" description="NAD-dependent epimerase/dehydratase" evidence="2">
    <location>
        <begin position="3"/>
        <end position="227"/>
    </location>
</feature>
<comment type="caution">
    <text evidence="3">The sequence shown here is derived from an EMBL/GenBank/DDBJ whole genome shotgun (WGS) entry which is preliminary data.</text>
</comment>
<dbReference type="Gene3D" id="3.90.25.10">
    <property type="entry name" value="UDP-galactose 4-epimerase, domain 1"/>
    <property type="match status" value="1"/>
</dbReference>
<evidence type="ECO:0000313" key="3">
    <source>
        <dbReference type="EMBL" id="MDT7041297.1"/>
    </source>
</evidence>
<evidence type="ECO:0000313" key="4">
    <source>
        <dbReference type="Proteomes" id="UP001250932"/>
    </source>
</evidence>
<dbReference type="InterPro" id="IPR036291">
    <property type="entry name" value="NAD(P)-bd_dom_sf"/>
</dbReference>
<keyword evidence="4" id="KW-1185">Reference proteome</keyword>
<dbReference type="Gene3D" id="3.40.50.720">
    <property type="entry name" value="NAD(P)-binding Rossmann-like Domain"/>
    <property type="match status" value="1"/>
</dbReference>
<dbReference type="InterPro" id="IPR001509">
    <property type="entry name" value="Epimerase_deHydtase"/>
</dbReference>
<dbReference type="Proteomes" id="UP001250932">
    <property type="component" value="Unassembled WGS sequence"/>
</dbReference>
<proteinExistence type="inferred from homology"/>
<name>A0ABU3K4I0_9BACT</name>
<organism evidence="3 4">
    <name type="scientific">Candidatus Nitronereus thalassa</name>
    <dbReference type="NCBI Taxonomy" id="3020898"/>
    <lineage>
        <taxon>Bacteria</taxon>
        <taxon>Pseudomonadati</taxon>
        <taxon>Nitrospirota</taxon>
        <taxon>Nitrospiria</taxon>
        <taxon>Nitrospirales</taxon>
        <taxon>Nitrospiraceae</taxon>
        <taxon>Candidatus Nitronereus</taxon>
    </lineage>
</organism>
<comment type="similarity">
    <text evidence="1">Belongs to the NAD(P)-dependent epimerase/dehydratase family.</text>
</comment>
<evidence type="ECO:0000256" key="1">
    <source>
        <dbReference type="ARBA" id="ARBA00007637"/>
    </source>
</evidence>
<protein>
    <submittedName>
        <fullName evidence="3">NAD-dependent epimerase/dehydratase family protein</fullName>
    </submittedName>
</protein>
<dbReference type="EMBL" id="JAQOUE010000001">
    <property type="protein sequence ID" value="MDT7041297.1"/>
    <property type="molecule type" value="Genomic_DNA"/>
</dbReference>
<gene>
    <name evidence="3" type="ORF">PPG34_02985</name>
</gene>
<evidence type="ECO:0000259" key="2">
    <source>
        <dbReference type="Pfam" id="PF01370"/>
    </source>
</evidence>
<dbReference type="RefSeq" id="WP_313831652.1">
    <property type="nucleotide sequence ID" value="NZ_JAQOUE010000001.1"/>
</dbReference>